<evidence type="ECO:0000313" key="6">
    <source>
        <dbReference type="EMBL" id="SUZ72600.1"/>
    </source>
</evidence>
<dbReference type="Gene3D" id="3.90.1150.10">
    <property type="entry name" value="Aspartate Aminotransferase, domain 1"/>
    <property type="match status" value="1"/>
</dbReference>
<dbReference type="Gene3D" id="3.40.640.10">
    <property type="entry name" value="Type I PLP-dependent aspartate aminotransferase-like (Major domain)"/>
    <property type="match status" value="1"/>
</dbReference>
<evidence type="ECO:0000256" key="4">
    <source>
        <dbReference type="ARBA" id="ARBA00022898"/>
    </source>
</evidence>
<organism evidence="6">
    <name type="scientific">marine metagenome</name>
    <dbReference type="NCBI Taxonomy" id="408172"/>
    <lineage>
        <taxon>unclassified sequences</taxon>
        <taxon>metagenomes</taxon>
        <taxon>ecological metagenomes</taxon>
    </lineage>
</organism>
<dbReference type="InterPro" id="IPR015424">
    <property type="entry name" value="PyrdxlP-dep_Trfase"/>
</dbReference>
<dbReference type="AlphaFoldDB" id="A0A381Q0E2"/>
<dbReference type="GO" id="GO:0005737">
    <property type="term" value="C:cytoplasm"/>
    <property type="evidence" value="ECO:0007669"/>
    <property type="project" value="TreeGrafter"/>
</dbReference>
<reference evidence="6" key="1">
    <citation type="submission" date="2018-05" db="EMBL/GenBank/DDBJ databases">
        <authorList>
            <person name="Lanie J.A."/>
            <person name="Ng W.-L."/>
            <person name="Kazmierczak K.M."/>
            <person name="Andrzejewski T.M."/>
            <person name="Davidsen T.M."/>
            <person name="Wayne K.J."/>
            <person name="Tettelin H."/>
            <person name="Glass J.I."/>
            <person name="Rusch D."/>
            <person name="Podicherti R."/>
            <person name="Tsui H.-C.T."/>
            <person name="Winkler M.E."/>
        </authorList>
    </citation>
    <scope>NUCLEOTIDE SEQUENCE</scope>
</reference>
<keyword evidence="3" id="KW-0210">Decarboxylase</keyword>
<dbReference type="InterPro" id="IPR002129">
    <property type="entry name" value="PyrdxlP-dep_de-COase"/>
</dbReference>
<comment type="cofactor">
    <cofactor evidence="1">
        <name>pyridoxal 5'-phosphate</name>
        <dbReference type="ChEBI" id="CHEBI:597326"/>
    </cofactor>
</comment>
<evidence type="ECO:0000256" key="1">
    <source>
        <dbReference type="ARBA" id="ARBA00001933"/>
    </source>
</evidence>
<dbReference type="InterPro" id="IPR015422">
    <property type="entry name" value="PyrdxlP-dep_Trfase_small"/>
</dbReference>
<dbReference type="GO" id="GO:0030170">
    <property type="term" value="F:pyridoxal phosphate binding"/>
    <property type="evidence" value="ECO:0007669"/>
    <property type="project" value="InterPro"/>
</dbReference>
<dbReference type="PANTHER" id="PTHR11999">
    <property type="entry name" value="GROUP II PYRIDOXAL-5-PHOSPHATE DECARBOXYLASE"/>
    <property type="match status" value="1"/>
</dbReference>
<proteinExistence type="inferred from homology"/>
<dbReference type="Pfam" id="PF00282">
    <property type="entry name" value="Pyridoxal_deC"/>
    <property type="match status" value="1"/>
</dbReference>
<keyword evidence="4" id="KW-0663">Pyridoxal phosphate</keyword>
<accession>A0A381Q0E2</accession>
<dbReference type="GO" id="GO:0019752">
    <property type="term" value="P:carboxylic acid metabolic process"/>
    <property type="evidence" value="ECO:0007669"/>
    <property type="project" value="InterPro"/>
</dbReference>
<evidence type="ECO:0000256" key="2">
    <source>
        <dbReference type="ARBA" id="ARBA00009533"/>
    </source>
</evidence>
<keyword evidence="5" id="KW-0456">Lyase</keyword>
<comment type="similarity">
    <text evidence="2">Belongs to the group II decarboxylase family.</text>
</comment>
<dbReference type="EMBL" id="UINC01001151">
    <property type="protein sequence ID" value="SUZ72600.1"/>
    <property type="molecule type" value="Genomic_DNA"/>
</dbReference>
<dbReference type="InterPro" id="IPR015421">
    <property type="entry name" value="PyrdxlP-dep_Trfase_major"/>
</dbReference>
<evidence type="ECO:0000256" key="3">
    <source>
        <dbReference type="ARBA" id="ARBA00022793"/>
    </source>
</evidence>
<dbReference type="Gene3D" id="1.20.1340.10">
    <property type="entry name" value="dopa decarboxylase, N-terminal domain"/>
    <property type="match status" value="1"/>
</dbReference>
<dbReference type="PRINTS" id="PR00800">
    <property type="entry name" value="YHDCRBOXLASE"/>
</dbReference>
<dbReference type="PANTHER" id="PTHR11999:SF70">
    <property type="entry name" value="MIP05841P"/>
    <property type="match status" value="1"/>
</dbReference>
<gene>
    <name evidence="6" type="ORF">METZ01_LOCUS25454</name>
</gene>
<evidence type="ECO:0008006" key="7">
    <source>
        <dbReference type="Google" id="ProtNLM"/>
    </source>
</evidence>
<dbReference type="InterPro" id="IPR010977">
    <property type="entry name" value="Aromatic_deC"/>
</dbReference>
<sequence>MSTDTHESKHTVSDNVHQHLGDMDSEAFQRYGQRVLEWVTKYLQNPEQYPVLPSVAPGDIRDAFPTSAPDSGESFDTILDDFERIIVPGLTHWNHPGFMAYFPISGSAPGVLAEFLAAALNVNAMLWQASPAGTELEEVTLAWLRRLIGLPDGFDGVIYDTASVSTLHALAAAREAAVPKVREQGLSGRSDLPALRIYCSEQAHSSIDKAVLLLGFGQQNLQKIPVDSSFRMRPDALNCAIQNDRAKGLLPLAVVATVGTTATTSIDPVPAIAKICETERVWLHVDAAIAGVTAMVPGYEHVLDGCAQADSVVVNPHKWLFTPFDLSALYCRRMDMIRAAFTLTPEYLKTSEAAGVTNLMDTGIQLGRRFRALKLWMILRHFGADGIRQRLVEHMRLARLFADWVDASEMFERLAPVPFSVVCFRANPKSHDQSEVALERLNANLLETLNHSGEFYLSHAKPDGRYAIRLAIGNIKTEERHVTRVWELLQQHLHQLISE</sequence>
<protein>
    <recommendedName>
        <fullName evidence="7">Amino acid decarboxylase</fullName>
    </recommendedName>
</protein>
<evidence type="ECO:0000256" key="5">
    <source>
        <dbReference type="ARBA" id="ARBA00023239"/>
    </source>
</evidence>
<dbReference type="GO" id="GO:0006520">
    <property type="term" value="P:amino acid metabolic process"/>
    <property type="evidence" value="ECO:0007669"/>
    <property type="project" value="InterPro"/>
</dbReference>
<dbReference type="GO" id="GO:0016831">
    <property type="term" value="F:carboxy-lyase activity"/>
    <property type="evidence" value="ECO:0007669"/>
    <property type="project" value="UniProtKB-KW"/>
</dbReference>
<dbReference type="SUPFAM" id="SSF53383">
    <property type="entry name" value="PLP-dependent transferases"/>
    <property type="match status" value="1"/>
</dbReference>
<name>A0A381Q0E2_9ZZZZ</name>